<comment type="caution">
    <text evidence="2">The sequence shown here is derived from an EMBL/GenBank/DDBJ whole genome shotgun (WGS) entry which is preliminary data.</text>
</comment>
<evidence type="ECO:0000313" key="2">
    <source>
        <dbReference type="EMBL" id="VBB17931.1"/>
    </source>
</evidence>
<keyword evidence="1" id="KW-0812">Transmembrane</keyword>
<organism evidence="2 3">
    <name type="scientific">Yasminevirus sp. GU-2018</name>
    <dbReference type="NCBI Taxonomy" id="2420051"/>
    <lineage>
        <taxon>Viruses</taxon>
        <taxon>Varidnaviria</taxon>
        <taxon>Bamfordvirae</taxon>
        <taxon>Nucleocytoviricota</taxon>
        <taxon>Megaviricetes</taxon>
        <taxon>Imitervirales</taxon>
        <taxon>Mimiviridae</taxon>
        <taxon>Klosneuvirinae</taxon>
        <taxon>Yasminevirus</taxon>
        <taxon>Yasminevirus saudimassiliense</taxon>
    </lineage>
</organism>
<evidence type="ECO:0000313" key="3">
    <source>
        <dbReference type="Proteomes" id="UP000594342"/>
    </source>
</evidence>
<dbReference type="Proteomes" id="UP000594342">
    <property type="component" value="Unassembled WGS sequence"/>
</dbReference>
<gene>
    <name evidence="2" type="ORF">YASMINEVIRUS_394</name>
</gene>
<evidence type="ECO:0000256" key="1">
    <source>
        <dbReference type="SAM" id="Phobius"/>
    </source>
</evidence>
<name>A0A5K0U8R8_9VIRU</name>
<keyword evidence="1" id="KW-1133">Transmembrane helix</keyword>
<reference evidence="2 3" key="1">
    <citation type="submission" date="2018-10" db="EMBL/GenBank/DDBJ databases">
        <authorList>
            <consortium name="IHU Genomes"/>
        </authorList>
    </citation>
    <scope>NUCLEOTIDE SEQUENCE [LARGE SCALE GENOMIC DNA]</scope>
    <source>
        <strain evidence="2 3">A1</strain>
    </source>
</reference>
<accession>A0A5K0U8R8</accession>
<sequence length="120" mass="13214">MQFLKVVCLVLTLLSLTASLVSTTNNDGIVRSNLSNINPHRVPTPKITVEKQYFYGTVADNGAITIVPILTIPISERLGLPCFTFIGDQDNHDILKQNICTGWHFLMVMIIATVLLCSVV</sequence>
<proteinExistence type="predicted"/>
<keyword evidence="3" id="KW-1185">Reference proteome</keyword>
<dbReference type="EMBL" id="UPSH01000001">
    <property type="protein sequence ID" value="VBB17931.1"/>
    <property type="molecule type" value="Genomic_DNA"/>
</dbReference>
<feature type="transmembrane region" description="Helical" evidence="1">
    <location>
        <begin position="102"/>
        <end position="119"/>
    </location>
</feature>
<protein>
    <submittedName>
        <fullName evidence="2">Uncharacterized protein</fullName>
    </submittedName>
</protein>
<keyword evidence="1" id="KW-0472">Membrane</keyword>